<evidence type="ECO:0000313" key="3">
    <source>
        <dbReference type="EMBL" id="TCT43072.1"/>
    </source>
</evidence>
<protein>
    <submittedName>
        <fullName evidence="3">Anti-sigma-K factor RskA</fullName>
    </submittedName>
</protein>
<dbReference type="RefSeq" id="WP_132308478.1">
    <property type="nucleotide sequence ID" value="NZ_SMAR01000003.1"/>
</dbReference>
<evidence type="ECO:0000313" key="4">
    <source>
        <dbReference type="Proteomes" id="UP000295097"/>
    </source>
</evidence>
<feature type="domain" description="Anti-sigma K factor RskA C-terminal" evidence="2">
    <location>
        <begin position="107"/>
        <end position="231"/>
    </location>
</feature>
<evidence type="ECO:0000259" key="2">
    <source>
        <dbReference type="Pfam" id="PF10099"/>
    </source>
</evidence>
<dbReference type="PANTHER" id="PTHR37461">
    <property type="entry name" value="ANTI-SIGMA-K FACTOR RSKA"/>
    <property type="match status" value="1"/>
</dbReference>
<dbReference type="PANTHER" id="PTHR37461:SF1">
    <property type="entry name" value="ANTI-SIGMA-K FACTOR RSKA"/>
    <property type="match status" value="1"/>
</dbReference>
<feature type="transmembrane region" description="Helical" evidence="1">
    <location>
        <begin position="100"/>
        <end position="120"/>
    </location>
</feature>
<dbReference type="GO" id="GO:0005886">
    <property type="term" value="C:plasma membrane"/>
    <property type="evidence" value="ECO:0007669"/>
    <property type="project" value="InterPro"/>
</dbReference>
<sequence>MSTPGDINGEEPRDDVIAAEYVLGLLSSQERHAAERRMRQDRAFATLVYDWQVTLETLDSAYGAEMPPASVLGKIEDRLFDSAMKAENKRDFLAGMWNSIALWRGVSVAAVILVAVTFIYQGTPFVGQKPGFVAELSGEDNAVNLVARYNARNGVVTVTPVAAGAANERSLELWLVEDENPPVSLGVLPQSGEGELKVPRDIKADIGAGAYFAVSIEPYGGSQTGQPTGPVIAVGELQSL</sequence>
<dbReference type="InterPro" id="IPR051474">
    <property type="entry name" value="Anti-sigma-K/W_factor"/>
</dbReference>
<dbReference type="AlphaFoldDB" id="A0A4V2V4T5"/>
<accession>A0A4V2V4T5</accession>
<dbReference type="GO" id="GO:0016989">
    <property type="term" value="F:sigma factor antagonist activity"/>
    <property type="evidence" value="ECO:0007669"/>
    <property type="project" value="TreeGrafter"/>
</dbReference>
<proteinExistence type="predicted"/>
<keyword evidence="1" id="KW-0472">Membrane</keyword>
<dbReference type="EMBL" id="SMAR01000003">
    <property type="protein sequence ID" value="TCT43072.1"/>
    <property type="molecule type" value="Genomic_DNA"/>
</dbReference>
<keyword evidence="4" id="KW-1185">Reference proteome</keyword>
<dbReference type="InterPro" id="IPR018764">
    <property type="entry name" value="RskA_C"/>
</dbReference>
<gene>
    <name evidence="3" type="ORF">EDC90_100379</name>
</gene>
<dbReference type="Pfam" id="PF10099">
    <property type="entry name" value="RskA_C"/>
    <property type="match status" value="1"/>
</dbReference>
<evidence type="ECO:0000256" key="1">
    <source>
        <dbReference type="SAM" id="Phobius"/>
    </source>
</evidence>
<dbReference type="Proteomes" id="UP000295097">
    <property type="component" value="Unassembled WGS sequence"/>
</dbReference>
<keyword evidence="1" id="KW-1133">Transmembrane helix</keyword>
<keyword evidence="1" id="KW-0812">Transmembrane</keyword>
<organism evidence="3 4">
    <name type="scientific">Martelella mediterranea</name>
    <dbReference type="NCBI Taxonomy" id="293089"/>
    <lineage>
        <taxon>Bacteria</taxon>
        <taxon>Pseudomonadati</taxon>
        <taxon>Pseudomonadota</taxon>
        <taxon>Alphaproteobacteria</taxon>
        <taxon>Hyphomicrobiales</taxon>
        <taxon>Aurantimonadaceae</taxon>
        <taxon>Martelella</taxon>
    </lineage>
</organism>
<dbReference type="GO" id="GO:0006417">
    <property type="term" value="P:regulation of translation"/>
    <property type="evidence" value="ECO:0007669"/>
    <property type="project" value="TreeGrafter"/>
</dbReference>
<comment type="caution">
    <text evidence="3">The sequence shown here is derived from an EMBL/GenBank/DDBJ whole genome shotgun (WGS) entry which is preliminary data.</text>
</comment>
<dbReference type="OrthoDB" id="9816387at2"/>
<reference evidence="3 4" key="1">
    <citation type="submission" date="2019-03" db="EMBL/GenBank/DDBJ databases">
        <title>Freshwater and sediment microbial communities from various areas in North America, analyzing microbe dynamics in response to fracking.</title>
        <authorList>
            <person name="Lamendella R."/>
        </authorList>
    </citation>
    <scope>NUCLEOTIDE SEQUENCE [LARGE SCALE GENOMIC DNA]</scope>
    <source>
        <strain evidence="3 4">175.2</strain>
    </source>
</reference>
<name>A0A4V2V4T5_9HYPH</name>